<dbReference type="EMBL" id="LCFS01000018">
    <property type="protein sequence ID" value="KKS99585.1"/>
    <property type="molecule type" value="Genomic_DNA"/>
</dbReference>
<comment type="caution">
    <text evidence="1">The sequence shown here is derived from an EMBL/GenBank/DDBJ whole genome shotgun (WGS) entry which is preliminary data.</text>
</comment>
<evidence type="ECO:0000313" key="1">
    <source>
        <dbReference type="EMBL" id="KKS99585.1"/>
    </source>
</evidence>
<dbReference type="PATRIC" id="fig|1618738.3.peg.692"/>
<sequence length="398" mass="46767">MRLLHEDELACIEYLLEHEGQTMNIRYADIEYSGGYFGKHIIGIHTALGFLLELHKTDLIAIKSSKINWNGFFYDTFLKQYSNLVNKKQPEDAKKLAVSLNLEPLNKTLAEQKSLEETFAIIEEVFKNKDFDVEESDFSKDLYDSISLTIAVRKELRKYLEAYLTAYKNDELEKPKSPKEDWDKIPYFERDFWRYKKQRDIFVELLQRKLDTQNPRSVRIEYRQELPLEHINSTELLLCLKNEGIIREYKLETDYNTKNKEEFDSFLGKEILKLSVDEDKVLDQATHKKIKLNLSFASQTGIMTMTDPNGIEYKIKLQGQVQREVLRVIFQNSKNTYSEWTLSNISGILGENDVDETAVKNAIYQFNKKVKLKIPEVDNLFELTKYSARINPKYINKS</sequence>
<evidence type="ECO:0000313" key="2">
    <source>
        <dbReference type="Proteomes" id="UP000034646"/>
    </source>
</evidence>
<dbReference type="Proteomes" id="UP000034646">
    <property type="component" value="Unassembled WGS sequence"/>
</dbReference>
<dbReference type="STRING" id="1618738.UV76_C0018G0003"/>
<organism evidence="1 2">
    <name type="scientific">Candidatus Nomurabacteria bacterium GW2011_GWA2_43_15</name>
    <dbReference type="NCBI Taxonomy" id="1618738"/>
    <lineage>
        <taxon>Bacteria</taxon>
        <taxon>Candidatus Nomuraibacteriota</taxon>
    </lineage>
</organism>
<accession>A0A0G1DP09</accession>
<gene>
    <name evidence="1" type="ORF">UV76_C0018G0003</name>
</gene>
<reference evidence="1 2" key="1">
    <citation type="journal article" date="2015" name="Nature">
        <title>rRNA introns, odd ribosomes, and small enigmatic genomes across a large radiation of phyla.</title>
        <authorList>
            <person name="Brown C.T."/>
            <person name="Hug L.A."/>
            <person name="Thomas B.C."/>
            <person name="Sharon I."/>
            <person name="Castelle C.J."/>
            <person name="Singh A."/>
            <person name="Wilkins M.J."/>
            <person name="Williams K.H."/>
            <person name="Banfield J.F."/>
        </authorList>
    </citation>
    <scope>NUCLEOTIDE SEQUENCE [LARGE SCALE GENOMIC DNA]</scope>
</reference>
<name>A0A0G1DP09_9BACT</name>
<proteinExistence type="predicted"/>
<protein>
    <submittedName>
        <fullName evidence="1">Uncharacterized protein</fullName>
    </submittedName>
</protein>
<dbReference type="AlphaFoldDB" id="A0A0G1DP09"/>